<gene>
    <name evidence="2" type="ORF">F6464_03060</name>
</gene>
<name>A0A7J5AKW5_9FLAO</name>
<dbReference type="PANTHER" id="PTHR14969:SF13">
    <property type="entry name" value="AT30094P"/>
    <property type="match status" value="1"/>
</dbReference>
<organism evidence="2 3">
    <name type="scientific">Flavobacterium luteum</name>
    <dbReference type="NCBI Taxonomy" id="2026654"/>
    <lineage>
        <taxon>Bacteria</taxon>
        <taxon>Pseudomonadati</taxon>
        <taxon>Bacteroidota</taxon>
        <taxon>Flavobacteriia</taxon>
        <taxon>Flavobacteriales</taxon>
        <taxon>Flavobacteriaceae</taxon>
        <taxon>Flavobacterium</taxon>
    </lineage>
</organism>
<dbReference type="PANTHER" id="PTHR14969">
    <property type="entry name" value="SPHINGOSINE-1-PHOSPHATE PHOSPHOHYDROLASE"/>
    <property type="match status" value="1"/>
</dbReference>
<protein>
    <submittedName>
        <fullName evidence="2">Phosphatase PAP2 family protein</fullName>
    </submittedName>
</protein>
<dbReference type="SMART" id="SM00014">
    <property type="entry name" value="acidPPc"/>
    <property type="match status" value="1"/>
</dbReference>
<dbReference type="InterPro" id="IPR036938">
    <property type="entry name" value="PAP2/HPO_sf"/>
</dbReference>
<proteinExistence type="predicted"/>
<comment type="caution">
    <text evidence="2">The sequence shown here is derived from an EMBL/GenBank/DDBJ whole genome shotgun (WGS) entry which is preliminary data.</text>
</comment>
<sequence length="239" mass="26417">MATNAQNSNTLDTITNYKSNPLRFNYKQILIPSSLIGFGLFGLNSNKIKNLNIDNRNEFIENIDEKASIDDFLQYTPAVSVYALNTLGISGKHNFKDRTVILGTSFLLVLTSVKILKNNTKVRRPDNSNDKSFPSGHTATAFAGAEFLYQEFKDKSIWYGVSGYLVATTTGIFRMYNNKHWLTDVLAGAGFGILSTKAACWLSPFLNKHILPSLSGNTTAFLTPTYDGNQIGGAFVLTF</sequence>
<dbReference type="CDD" id="cd03394">
    <property type="entry name" value="PAP2_like_5"/>
    <property type="match status" value="1"/>
</dbReference>
<dbReference type="AlphaFoldDB" id="A0A7J5AKW5"/>
<keyword evidence="3" id="KW-1185">Reference proteome</keyword>
<dbReference type="Proteomes" id="UP000490922">
    <property type="component" value="Unassembled WGS sequence"/>
</dbReference>
<evidence type="ECO:0000259" key="1">
    <source>
        <dbReference type="SMART" id="SM00014"/>
    </source>
</evidence>
<dbReference type="SUPFAM" id="SSF48317">
    <property type="entry name" value="Acid phosphatase/Vanadium-dependent haloperoxidase"/>
    <property type="match status" value="1"/>
</dbReference>
<dbReference type="Pfam" id="PF01569">
    <property type="entry name" value="PAP2"/>
    <property type="match status" value="1"/>
</dbReference>
<accession>A0A7J5AKW5</accession>
<reference evidence="2 3" key="1">
    <citation type="submission" date="2019-09" db="EMBL/GenBank/DDBJ databases">
        <title>Flavobacterium sp. nov., isolated from glacier ice.</title>
        <authorList>
            <person name="Liu Q."/>
        </authorList>
    </citation>
    <scope>NUCLEOTIDE SEQUENCE [LARGE SCALE GENOMIC DNA]</scope>
    <source>
        <strain evidence="2 3">NBRC 112527</strain>
    </source>
</reference>
<dbReference type="Gene3D" id="1.20.144.10">
    <property type="entry name" value="Phosphatidic acid phosphatase type 2/haloperoxidase"/>
    <property type="match status" value="1"/>
</dbReference>
<evidence type="ECO:0000313" key="3">
    <source>
        <dbReference type="Proteomes" id="UP000490922"/>
    </source>
</evidence>
<evidence type="ECO:0000313" key="2">
    <source>
        <dbReference type="EMBL" id="KAB1158247.1"/>
    </source>
</evidence>
<dbReference type="OrthoDB" id="9773582at2"/>
<dbReference type="EMBL" id="WAEM01000001">
    <property type="protein sequence ID" value="KAB1158247.1"/>
    <property type="molecule type" value="Genomic_DNA"/>
</dbReference>
<feature type="domain" description="Phosphatidic acid phosphatase type 2/haloperoxidase" evidence="1">
    <location>
        <begin position="101"/>
        <end position="200"/>
    </location>
</feature>
<dbReference type="InterPro" id="IPR000326">
    <property type="entry name" value="PAP2/HPO"/>
</dbReference>